<dbReference type="AlphaFoldDB" id="A0A067PXB8"/>
<organism evidence="5 6">
    <name type="scientific">Jaapia argillacea MUCL 33604</name>
    <dbReference type="NCBI Taxonomy" id="933084"/>
    <lineage>
        <taxon>Eukaryota</taxon>
        <taxon>Fungi</taxon>
        <taxon>Dikarya</taxon>
        <taxon>Basidiomycota</taxon>
        <taxon>Agaricomycotina</taxon>
        <taxon>Agaricomycetes</taxon>
        <taxon>Agaricomycetidae</taxon>
        <taxon>Jaapiales</taxon>
        <taxon>Jaapiaceae</taxon>
        <taxon>Jaapia</taxon>
    </lineage>
</organism>
<comment type="similarity">
    <text evidence="2 4">Belongs to the nucleoporin interacting component (NIC) family.</text>
</comment>
<keyword evidence="4" id="KW-0813">Transport</keyword>
<dbReference type="HOGENOM" id="CLU_011846_0_0_1"/>
<dbReference type="GO" id="GO:0017056">
    <property type="term" value="F:structural constituent of nuclear pore"/>
    <property type="evidence" value="ECO:0007669"/>
    <property type="project" value="InterPro"/>
</dbReference>
<keyword evidence="4" id="KW-0472">Membrane</keyword>
<keyword evidence="4" id="KW-0906">Nuclear pore complex</keyword>
<evidence type="ECO:0000256" key="3">
    <source>
        <dbReference type="ARBA" id="ARBA00023242"/>
    </source>
</evidence>
<sequence length="866" mass="96935">MADLSSLLTSSKALTSHLSRPDLPSVNLSLDQIEAQSRRLVSRQPGTTVDNDKANYLLAQAHVDAPALASSIAHLNTSTTFSPLQPLQDTDVVGYLRHAHEQNLISTIEEGRKETQEEFYRVLEERGRRDWEARKKRVFEELGGRLGADNAAVAELKKSYHGKSTLAASTTTPTLSLQMQSKMMAYDRVISELNTSRLRGTSYPIVHSLIDASLSVNGDPRSQQMTQNFHVLSKITSEPPALPPMEHAGAHILNTPLLERKYARVYLGDPESREAATLRRQIAKGAREALEEQYWDIIERTVQSRPVEARLGGDPSIANRIRAFLLVRYYKNGQWEDRIELVAGQPLWAKLFYLIRTGHLQEALSEASQNQQVIDHREASFMTHFRAWIESADRKLPKPHRDRLQSVYNAHMLHTATVDPFKLALYKLMGKIEPSRRSVGIATSTTEDWLWFQLTMVDEDEHGGLRALADVLLGYGERHFDGPPNQKGSRRGVWAGVLLMCGQFERSVAALWEHQDTEVEAVHLAIALAYHGLLRVPTRAETSDLTPLSLSPVSPPSLSLPTLVWRYVRQFVKMDAKEALQYVYCVCLSADQGAGVGKEQVEIAWDLVRRIIVLANAGPAWEELVGGFRPDGTRFSGFIEQGAPLLKLQDVKDFNEHILTRAAKHSQENDRVTEAIKLYNLAGDYATVISCLAQALGNTISQSASEGDKGRVIERTAADILRHYERTNKAAGSDRESVVRLLRIREAMDAKEAGRPEVALDIMESTDLIPLDGDIAKITRRAEEFKDLHEALQRNLHTYLALTMDALAGVHQKVKGSVMGDSTRQMNLVALRKKSRSLIVFAGMLKYRMSPDVYSYLARLDVEIAL</sequence>
<dbReference type="GO" id="GO:0005643">
    <property type="term" value="C:nuclear pore"/>
    <property type="evidence" value="ECO:0007669"/>
    <property type="project" value="UniProtKB-SubCell"/>
</dbReference>
<dbReference type="FunCoup" id="A0A067PXB8">
    <property type="interactions" value="1024"/>
</dbReference>
<keyword evidence="3 4" id="KW-0539">Nucleus</keyword>
<evidence type="ECO:0000313" key="5">
    <source>
        <dbReference type="EMBL" id="KDQ54981.1"/>
    </source>
</evidence>
<proteinExistence type="inferred from homology"/>
<comment type="subcellular location">
    <subcellularLocation>
        <location evidence="1">Nucleus envelope</location>
    </subcellularLocation>
    <subcellularLocation>
        <location evidence="4">Nucleus</location>
        <location evidence="4">Nuclear pore complex</location>
    </subcellularLocation>
</comment>
<dbReference type="Pfam" id="PF04097">
    <property type="entry name" value="Nic96"/>
    <property type="match status" value="1"/>
</dbReference>
<dbReference type="GO" id="GO:0016973">
    <property type="term" value="P:poly(A)+ mRNA export from nucleus"/>
    <property type="evidence" value="ECO:0007669"/>
    <property type="project" value="TreeGrafter"/>
</dbReference>
<reference evidence="6" key="1">
    <citation type="journal article" date="2014" name="Proc. Natl. Acad. Sci. U.S.A.">
        <title>Extensive sampling of basidiomycete genomes demonstrates inadequacy of the white-rot/brown-rot paradigm for wood decay fungi.</title>
        <authorList>
            <person name="Riley R."/>
            <person name="Salamov A.A."/>
            <person name="Brown D.W."/>
            <person name="Nagy L.G."/>
            <person name="Floudas D."/>
            <person name="Held B.W."/>
            <person name="Levasseur A."/>
            <person name="Lombard V."/>
            <person name="Morin E."/>
            <person name="Otillar R."/>
            <person name="Lindquist E.A."/>
            <person name="Sun H."/>
            <person name="LaButti K.M."/>
            <person name="Schmutz J."/>
            <person name="Jabbour D."/>
            <person name="Luo H."/>
            <person name="Baker S.E."/>
            <person name="Pisabarro A.G."/>
            <person name="Walton J.D."/>
            <person name="Blanchette R.A."/>
            <person name="Henrissat B."/>
            <person name="Martin F."/>
            <person name="Cullen D."/>
            <person name="Hibbett D.S."/>
            <person name="Grigoriev I.V."/>
        </authorList>
    </citation>
    <scope>NUCLEOTIDE SEQUENCE [LARGE SCALE GENOMIC DNA]</scope>
    <source>
        <strain evidence="6">MUCL 33604</strain>
    </source>
</reference>
<keyword evidence="4" id="KW-0653">Protein transport</keyword>
<dbReference type="OrthoDB" id="1918363at2759"/>
<gene>
    <name evidence="5" type="ORF">JAAARDRAFT_160355</name>
</gene>
<dbReference type="Proteomes" id="UP000027265">
    <property type="component" value="Unassembled WGS sequence"/>
</dbReference>
<dbReference type="PANTHER" id="PTHR11225:SF4">
    <property type="entry name" value="NUCLEAR PORE COMPLEX PROTEIN NUP93"/>
    <property type="match status" value="1"/>
</dbReference>
<keyword evidence="4" id="KW-0509">mRNA transport</keyword>
<dbReference type="STRING" id="933084.A0A067PXB8"/>
<name>A0A067PXB8_9AGAM</name>
<accession>A0A067PXB8</accession>
<keyword evidence="6" id="KW-1185">Reference proteome</keyword>
<dbReference type="EMBL" id="KL197727">
    <property type="protein sequence ID" value="KDQ54981.1"/>
    <property type="molecule type" value="Genomic_DNA"/>
</dbReference>
<evidence type="ECO:0000256" key="4">
    <source>
        <dbReference type="RuleBase" id="RU364035"/>
    </source>
</evidence>
<keyword evidence="4" id="KW-0811">Translocation</keyword>
<dbReference type="InParanoid" id="A0A067PXB8"/>
<evidence type="ECO:0000256" key="2">
    <source>
        <dbReference type="ARBA" id="ARBA00010186"/>
    </source>
</evidence>
<protein>
    <recommendedName>
        <fullName evidence="4">Nuclear pore protein</fullName>
    </recommendedName>
</protein>
<dbReference type="GO" id="GO:0006606">
    <property type="term" value="P:protein import into nucleus"/>
    <property type="evidence" value="ECO:0007669"/>
    <property type="project" value="TreeGrafter"/>
</dbReference>
<dbReference type="PANTHER" id="PTHR11225">
    <property type="entry name" value="NUCLEAR PORE COMPLEX PROTEIN NUP93 NUCLEOPORIN NUP93 DEAD EYE PROTEIN"/>
    <property type="match status" value="1"/>
</dbReference>
<evidence type="ECO:0000313" key="6">
    <source>
        <dbReference type="Proteomes" id="UP000027265"/>
    </source>
</evidence>
<evidence type="ECO:0000256" key="1">
    <source>
        <dbReference type="ARBA" id="ARBA00004259"/>
    </source>
</evidence>
<dbReference type="InterPro" id="IPR007231">
    <property type="entry name" value="Nucleoporin_int_Nup93/Nic96"/>
</dbReference>